<feature type="non-terminal residue" evidence="2">
    <location>
        <position position="1"/>
    </location>
</feature>
<keyword evidence="3" id="KW-1185">Reference proteome</keyword>
<evidence type="ECO:0000313" key="3">
    <source>
        <dbReference type="Proteomes" id="UP001352852"/>
    </source>
</evidence>
<organism evidence="2 3">
    <name type="scientific">Characodon lateralis</name>
    <dbReference type="NCBI Taxonomy" id="208331"/>
    <lineage>
        <taxon>Eukaryota</taxon>
        <taxon>Metazoa</taxon>
        <taxon>Chordata</taxon>
        <taxon>Craniata</taxon>
        <taxon>Vertebrata</taxon>
        <taxon>Euteleostomi</taxon>
        <taxon>Actinopterygii</taxon>
        <taxon>Neopterygii</taxon>
        <taxon>Teleostei</taxon>
        <taxon>Neoteleostei</taxon>
        <taxon>Acanthomorphata</taxon>
        <taxon>Ovalentaria</taxon>
        <taxon>Atherinomorphae</taxon>
        <taxon>Cyprinodontiformes</taxon>
        <taxon>Goodeidae</taxon>
        <taxon>Characodon</taxon>
    </lineage>
</organism>
<comment type="caution">
    <text evidence="2">The sequence shown here is derived from an EMBL/GenBank/DDBJ whole genome shotgun (WGS) entry which is preliminary data.</text>
</comment>
<protein>
    <submittedName>
        <fullName evidence="2">Uncharacterized protein</fullName>
    </submittedName>
</protein>
<sequence>VCLAVIRLSLFKYLLLLYCPRRGRDSLPTFRQFFSSAFSLTYVSLASMKVPPDSLRVRFLEQITPVLTHLKS</sequence>
<feature type="chain" id="PRO_5047456335" evidence="1">
    <location>
        <begin position="26"/>
        <end position="72"/>
    </location>
</feature>
<accession>A0ABU7ED46</accession>
<evidence type="ECO:0000313" key="2">
    <source>
        <dbReference type="EMBL" id="MED6285188.1"/>
    </source>
</evidence>
<name>A0ABU7ED46_9TELE</name>
<feature type="signal peptide" evidence="1">
    <location>
        <begin position="1"/>
        <end position="25"/>
    </location>
</feature>
<keyword evidence="1" id="KW-0732">Signal</keyword>
<evidence type="ECO:0000256" key="1">
    <source>
        <dbReference type="SAM" id="SignalP"/>
    </source>
</evidence>
<dbReference type="Proteomes" id="UP001352852">
    <property type="component" value="Unassembled WGS sequence"/>
</dbReference>
<reference evidence="2 3" key="1">
    <citation type="submission" date="2021-06" db="EMBL/GenBank/DDBJ databases">
        <authorList>
            <person name="Palmer J.M."/>
        </authorList>
    </citation>
    <scope>NUCLEOTIDE SEQUENCE [LARGE SCALE GENOMIC DNA]</scope>
    <source>
        <strain evidence="2 3">CL_MEX2019</strain>
        <tissue evidence="2">Muscle</tissue>
    </source>
</reference>
<dbReference type="EMBL" id="JAHUTJ010052444">
    <property type="protein sequence ID" value="MED6285188.1"/>
    <property type="molecule type" value="Genomic_DNA"/>
</dbReference>
<gene>
    <name evidence="2" type="ORF">CHARACLAT_026703</name>
</gene>
<proteinExistence type="predicted"/>